<gene>
    <name evidence="1" type="ORF">HGRIS_010387</name>
</gene>
<dbReference type="EMBL" id="JASNQZ010000012">
    <property type="protein sequence ID" value="KAL0950437.1"/>
    <property type="molecule type" value="Genomic_DNA"/>
</dbReference>
<keyword evidence="2" id="KW-1185">Reference proteome</keyword>
<accession>A0ABR3J486</accession>
<protein>
    <submittedName>
        <fullName evidence="1">Uncharacterized protein</fullName>
    </submittedName>
</protein>
<name>A0ABR3J486_9AGAR</name>
<proteinExistence type="predicted"/>
<organism evidence="1 2">
    <name type="scientific">Hohenbuehelia grisea</name>
    <dbReference type="NCBI Taxonomy" id="104357"/>
    <lineage>
        <taxon>Eukaryota</taxon>
        <taxon>Fungi</taxon>
        <taxon>Dikarya</taxon>
        <taxon>Basidiomycota</taxon>
        <taxon>Agaricomycotina</taxon>
        <taxon>Agaricomycetes</taxon>
        <taxon>Agaricomycetidae</taxon>
        <taxon>Agaricales</taxon>
        <taxon>Pleurotineae</taxon>
        <taxon>Pleurotaceae</taxon>
        <taxon>Hohenbuehelia</taxon>
    </lineage>
</organism>
<sequence>MSTTSITPDDSQIQQGVPASFTYATTVDRQRLQHVDDSEAMTIIFDPQEAAWAVGPSSMSARSLVSDPLHVYR</sequence>
<dbReference type="Proteomes" id="UP001556367">
    <property type="component" value="Unassembled WGS sequence"/>
</dbReference>
<reference evidence="2" key="1">
    <citation type="submission" date="2024-06" db="EMBL/GenBank/DDBJ databases">
        <title>Multi-omics analyses provide insights into the biosynthesis of the anticancer antibiotic pleurotin in Hohenbuehelia grisea.</title>
        <authorList>
            <person name="Weaver J.A."/>
            <person name="Alberti F."/>
        </authorList>
    </citation>
    <scope>NUCLEOTIDE SEQUENCE [LARGE SCALE GENOMIC DNA]</scope>
    <source>
        <strain evidence="2">T-177</strain>
    </source>
</reference>
<evidence type="ECO:0000313" key="1">
    <source>
        <dbReference type="EMBL" id="KAL0950437.1"/>
    </source>
</evidence>
<evidence type="ECO:0000313" key="2">
    <source>
        <dbReference type="Proteomes" id="UP001556367"/>
    </source>
</evidence>
<comment type="caution">
    <text evidence="1">The sequence shown here is derived from an EMBL/GenBank/DDBJ whole genome shotgun (WGS) entry which is preliminary data.</text>
</comment>